<keyword evidence="10 11" id="KW-0472">Membrane</keyword>
<dbReference type="Gene3D" id="1.10.3720.10">
    <property type="entry name" value="MetI-like"/>
    <property type="match status" value="1"/>
</dbReference>
<keyword evidence="9 11" id="KW-1133">Transmembrane helix</keyword>
<keyword evidence="4 11" id="KW-0813">Transport</keyword>
<dbReference type="GO" id="GO:0042956">
    <property type="term" value="P:maltodextrin transmembrane transport"/>
    <property type="evidence" value="ECO:0007669"/>
    <property type="project" value="TreeGrafter"/>
</dbReference>
<feature type="transmembrane region" description="Helical" evidence="11">
    <location>
        <begin position="64"/>
        <end position="84"/>
    </location>
</feature>
<keyword evidence="7 12" id="KW-0762">Sugar transport</keyword>
<dbReference type="Proteomes" id="UP000028073">
    <property type="component" value="Unassembled WGS sequence"/>
</dbReference>
<dbReference type="RefSeq" id="WP_034833295.1">
    <property type="nucleotide sequence ID" value="NZ_JOKH01000001.1"/>
</dbReference>
<dbReference type="Gene3D" id="1.20.58.370">
    <property type="entry name" value="MalF N-terminal region-like"/>
    <property type="match status" value="1"/>
</dbReference>
<proteinExistence type="inferred from homology"/>
<evidence type="ECO:0000256" key="2">
    <source>
        <dbReference type="ARBA" id="ARBA00004429"/>
    </source>
</evidence>
<dbReference type="InterPro" id="IPR035277">
    <property type="entry name" value="MalF_N"/>
</dbReference>
<comment type="similarity">
    <text evidence="3 12">Belongs to the binding-protein-dependent transport system permease family. MalFG subfamily.</text>
</comment>
<feature type="transmembrane region" description="Helical" evidence="11">
    <location>
        <begin position="486"/>
        <end position="506"/>
    </location>
</feature>
<dbReference type="GO" id="GO:1990060">
    <property type="term" value="C:maltose transport complex"/>
    <property type="evidence" value="ECO:0007669"/>
    <property type="project" value="TreeGrafter"/>
</dbReference>
<dbReference type="Gene3D" id="2.40.430.10">
    <property type="entry name" value="D-maltodextrin-binding protein, MBP"/>
    <property type="match status" value="1"/>
</dbReference>
<dbReference type="eggNOG" id="COG1175">
    <property type="taxonomic scope" value="Bacteria"/>
</dbReference>
<dbReference type="SUPFAM" id="SSF161098">
    <property type="entry name" value="MetI-like"/>
    <property type="match status" value="1"/>
</dbReference>
<dbReference type="InterPro" id="IPR029345">
    <property type="entry name" value="MalF_P2"/>
</dbReference>
<comment type="function">
    <text evidence="1 12">Part of the ABC transporter complex MalEFGK involved in maltose/maltodextrin import. Probably responsible for the translocation of the substrate across the membrane.</text>
</comment>
<evidence type="ECO:0000256" key="5">
    <source>
        <dbReference type="ARBA" id="ARBA00022475"/>
    </source>
</evidence>
<keyword evidence="15" id="KW-1185">Reference proteome</keyword>
<feature type="transmembrane region" description="Helical" evidence="11">
    <location>
        <begin position="39"/>
        <end position="57"/>
    </location>
</feature>
<sequence>MEAVQKVQSPMTWLAWGLVGLIDLILLYGVTLMYAQEEIAFALTILLIVCTGTWVFISNKGYNYRYVFPALLGVSIFIVFPLIYTVNVAFTNYSSSHLLPLERVKKHHLNKTYKTEGESYNFKVYQQGDDYRLLFISNKETNKHLISSPFNELSIPAPLKADFSPDLPDGKELPFRDTIKLRQTLKKLIVQLPDNSELSLTSLRKFGPMSKLYRDIGHDTLEDVRSGHLLKPDYATGFYIEVSEGQPISAGKQMGPGFVIYNGWSNFVRVLKDPGIQGPFLQIFTWTLIFAGLSVFFTLVIGLLMACLVQWEPLKGNGAYRLLLILPYAVPAFISILIFRGLFNQNFGEINMLLNLLFGAQPEWFSNEFLAKTMVVLVNTWLGYPYMMILSIGLLKSIPDDLYEASAIDGASPVQNFLSITLPMIIKPLTPLLIASFAFNFNNLVLIALLTDGAPNIIGATTPAGATDILVSYTFRIAFGQYGQDYGLASAIATFIFIMVGVIAWVNLKATKRVLE</sequence>
<feature type="domain" description="ABC transmembrane type-1" evidence="13">
    <location>
        <begin position="284"/>
        <end position="507"/>
    </location>
</feature>
<evidence type="ECO:0000256" key="12">
    <source>
        <dbReference type="RuleBase" id="RU367050"/>
    </source>
</evidence>
<dbReference type="CDD" id="cd06261">
    <property type="entry name" value="TM_PBP2"/>
    <property type="match status" value="1"/>
</dbReference>
<gene>
    <name evidence="14" type="primary">malF</name>
    <name evidence="14" type="ORF">GZ78_05705</name>
</gene>
<dbReference type="PANTHER" id="PTHR47314">
    <property type="entry name" value="MALTOSE/MALTODEXTRIN TRANSPORT SYSTEM PERMEASE PROTEIN MALF"/>
    <property type="match status" value="1"/>
</dbReference>
<dbReference type="InterPro" id="IPR047103">
    <property type="entry name" value="MalF_P2_sf"/>
</dbReference>
<reference evidence="14 15" key="1">
    <citation type="submission" date="2014-06" db="EMBL/GenBank/DDBJ databases">
        <title>Whole Genome Sequences of Three Symbiotic Endozoicomonas Bacteria.</title>
        <authorList>
            <person name="Neave M.J."/>
            <person name="Apprill A."/>
            <person name="Voolstra C.R."/>
        </authorList>
    </citation>
    <scope>NUCLEOTIDE SEQUENCE [LARGE SCALE GENOMIC DNA]</scope>
    <source>
        <strain evidence="14 15">DSM 25634</strain>
    </source>
</reference>
<dbReference type="OrthoDB" id="9785347at2"/>
<dbReference type="NCBIfam" id="NF008232">
    <property type="entry name" value="PRK10999.1"/>
    <property type="match status" value="1"/>
</dbReference>
<comment type="subcellular location">
    <subcellularLocation>
        <location evidence="2 12">Cell inner membrane</location>
        <topology evidence="2 12">Multi-pass membrane protein</topology>
    </subcellularLocation>
    <subcellularLocation>
        <location evidence="11">Cell membrane</location>
        <topology evidence="11">Multi-pass membrane protein</topology>
    </subcellularLocation>
</comment>
<feature type="transmembrane region" description="Helical" evidence="11">
    <location>
        <begin position="12"/>
        <end position="33"/>
    </location>
</feature>
<dbReference type="FunFam" id="1.10.3720.10:FF:000030">
    <property type="entry name" value="Maltose ABC transporter permease MalF"/>
    <property type="match status" value="1"/>
</dbReference>
<evidence type="ECO:0000256" key="9">
    <source>
        <dbReference type="ARBA" id="ARBA00022989"/>
    </source>
</evidence>
<dbReference type="InterPro" id="IPR035906">
    <property type="entry name" value="MetI-like_sf"/>
</dbReference>
<evidence type="ECO:0000256" key="8">
    <source>
        <dbReference type="ARBA" id="ARBA00022692"/>
    </source>
</evidence>
<feature type="transmembrane region" description="Helical" evidence="11">
    <location>
        <begin position="320"/>
        <end position="343"/>
    </location>
</feature>
<evidence type="ECO:0000313" key="14">
    <source>
        <dbReference type="EMBL" id="KEQ19440.1"/>
    </source>
</evidence>
<evidence type="ECO:0000313" key="15">
    <source>
        <dbReference type="Proteomes" id="UP000028073"/>
    </source>
</evidence>
<keyword evidence="5" id="KW-1003">Cell membrane</keyword>
<keyword evidence="8 11" id="KW-0812">Transmembrane</keyword>
<evidence type="ECO:0000256" key="4">
    <source>
        <dbReference type="ARBA" id="ARBA00022448"/>
    </source>
</evidence>
<evidence type="ECO:0000256" key="6">
    <source>
        <dbReference type="ARBA" id="ARBA00022519"/>
    </source>
</evidence>
<dbReference type="AlphaFoldDB" id="A0A081NLW7"/>
<name>A0A081NLW7_9GAMM</name>
<dbReference type="GO" id="GO:0015423">
    <property type="term" value="F:ABC-type maltose transporter activity"/>
    <property type="evidence" value="ECO:0007669"/>
    <property type="project" value="TreeGrafter"/>
</dbReference>
<dbReference type="PROSITE" id="PS50928">
    <property type="entry name" value="ABC_TM1"/>
    <property type="match status" value="1"/>
</dbReference>
<dbReference type="InterPro" id="IPR048464">
    <property type="entry name" value="MalF_N_TM"/>
</dbReference>
<dbReference type="Pfam" id="PF20872">
    <property type="entry name" value="MalF_N_TM"/>
    <property type="match status" value="1"/>
</dbReference>
<evidence type="ECO:0000256" key="3">
    <source>
        <dbReference type="ARBA" id="ARBA00009047"/>
    </source>
</evidence>
<evidence type="ECO:0000256" key="10">
    <source>
        <dbReference type="ARBA" id="ARBA00023136"/>
    </source>
</evidence>
<dbReference type="SUPFAM" id="SSF160964">
    <property type="entry name" value="MalF N-terminal region-like"/>
    <property type="match status" value="1"/>
</dbReference>
<evidence type="ECO:0000256" key="1">
    <source>
        <dbReference type="ARBA" id="ARBA00002264"/>
    </source>
</evidence>
<feature type="transmembrane region" description="Helical" evidence="11">
    <location>
        <begin position="374"/>
        <end position="395"/>
    </location>
</feature>
<organism evidence="14 15">
    <name type="scientific">Endozoicomonas numazuensis</name>
    <dbReference type="NCBI Taxonomy" id="1137799"/>
    <lineage>
        <taxon>Bacteria</taxon>
        <taxon>Pseudomonadati</taxon>
        <taxon>Pseudomonadota</taxon>
        <taxon>Gammaproteobacteria</taxon>
        <taxon>Oceanospirillales</taxon>
        <taxon>Endozoicomonadaceae</taxon>
        <taxon>Endozoicomonas</taxon>
    </lineage>
</organism>
<dbReference type="STRING" id="1137799.GZ78_05705"/>
<protein>
    <recommendedName>
        <fullName evidence="12">Maltose/maltodextrin transport system permease protein</fullName>
    </recommendedName>
</protein>
<evidence type="ECO:0000259" key="13">
    <source>
        <dbReference type="PROSITE" id="PS50928"/>
    </source>
</evidence>
<keyword evidence="6 12" id="KW-0997">Cell inner membrane</keyword>
<comment type="subunit">
    <text evidence="12">The complex is composed of two ATP-binding proteins (MalK), two transmembrane proteins (MalG and MalF) and a solute-binding protein (MalE).</text>
</comment>
<comment type="caution">
    <text evidence="14">The sequence shown here is derived from an EMBL/GenBank/DDBJ whole genome shotgun (WGS) entry which is preliminary data.</text>
</comment>
<feature type="transmembrane region" description="Helical" evidence="11">
    <location>
        <begin position="432"/>
        <end position="451"/>
    </location>
</feature>
<dbReference type="Pfam" id="PF00528">
    <property type="entry name" value="BPD_transp_1"/>
    <property type="match status" value="1"/>
</dbReference>
<evidence type="ECO:0000256" key="7">
    <source>
        <dbReference type="ARBA" id="ARBA00022597"/>
    </source>
</evidence>
<dbReference type="Gene3D" id="3.10.650.10">
    <property type="entry name" value="MalF N-terminal region-like"/>
    <property type="match status" value="1"/>
</dbReference>
<dbReference type="EMBL" id="JOKH01000001">
    <property type="protein sequence ID" value="KEQ19440.1"/>
    <property type="molecule type" value="Genomic_DNA"/>
</dbReference>
<accession>A0A081NLW7</accession>
<feature type="transmembrane region" description="Helical" evidence="11">
    <location>
        <begin position="283"/>
        <end position="308"/>
    </location>
</feature>
<dbReference type="Pfam" id="PF14785">
    <property type="entry name" value="MalF_P2"/>
    <property type="match status" value="1"/>
</dbReference>
<evidence type="ECO:0000256" key="11">
    <source>
        <dbReference type="RuleBase" id="RU363032"/>
    </source>
</evidence>
<dbReference type="InterPro" id="IPR000515">
    <property type="entry name" value="MetI-like"/>
</dbReference>
<dbReference type="PANTHER" id="PTHR47314:SF1">
    <property type="entry name" value="MALTOSE_MALTODEXTRIN TRANSPORT SYSTEM PERMEASE PROTEIN MALF"/>
    <property type="match status" value="1"/>
</dbReference>